<feature type="region of interest" description="Disordered" evidence="1">
    <location>
        <begin position="1"/>
        <end position="22"/>
    </location>
</feature>
<evidence type="ECO:0000313" key="3">
    <source>
        <dbReference type="Proteomes" id="UP001159363"/>
    </source>
</evidence>
<keyword evidence="3" id="KW-1185">Reference proteome</keyword>
<feature type="compositionally biased region" description="Basic and acidic residues" evidence="1">
    <location>
        <begin position="1"/>
        <end position="17"/>
    </location>
</feature>
<dbReference type="EMBL" id="JARBHB010000009">
    <property type="protein sequence ID" value="KAJ8875875.1"/>
    <property type="molecule type" value="Genomic_DNA"/>
</dbReference>
<comment type="caution">
    <text evidence="2">The sequence shown here is derived from an EMBL/GenBank/DDBJ whole genome shotgun (WGS) entry which is preliminary data.</text>
</comment>
<sequence>MERRRNEGAGKTGEPRENPLTNIFRERFPHAKIRSDPAGDWTRISLVGGEQANSSATVALHVSMEQRRDEKEREKREIPEKTYRPAASSGTIPPMRKSGNDPAVD</sequence>
<proteinExistence type="predicted"/>
<gene>
    <name evidence="2" type="ORF">PR048_023782</name>
</gene>
<organism evidence="2 3">
    <name type="scientific">Dryococelus australis</name>
    <dbReference type="NCBI Taxonomy" id="614101"/>
    <lineage>
        <taxon>Eukaryota</taxon>
        <taxon>Metazoa</taxon>
        <taxon>Ecdysozoa</taxon>
        <taxon>Arthropoda</taxon>
        <taxon>Hexapoda</taxon>
        <taxon>Insecta</taxon>
        <taxon>Pterygota</taxon>
        <taxon>Neoptera</taxon>
        <taxon>Polyneoptera</taxon>
        <taxon>Phasmatodea</taxon>
        <taxon>Verophasmatodea</taxon>
        <taxon>Anareolatae</taxon>
        <taxon>Phasmatidae</taxon>
        <taxon>Eurycanthinae</taxon>
        <taxon>Dryococelus</taxon>
    </lineage>
</organism>
<feature type="region of interest" description="Disordered" evidence="1">
    <location>
        <begin position="61"/>
        <end position="105"/>
    </location>
</feature>
<dbReference type="Proteomes" id="UP001159363">
    <property type="component" value="Chromosome 8"/>
</dbReference>
<protein>
    <submittedName>
        <fullName evidence="2">Uncharacterized protein</fullName>
    </submittedName>
</protein>
<name>A0ABQ9GV01_9NEOP</name>
<feature type="compositionally biased region" description="Basic and acidic residues" evidence="1">
    <location>
        <begin position="64"/>
        <end position="83"/>
    </location>
</feature>
<evidence type="ECO:0000313" key="2">
    <source>
        <dbReference type="EMBL" id="KAJ8875875.1"/>
    </source>
</evidence>
<evidence type="ECO:0000256" key="1">
    <source>
        <dbReference type="SAM" id="MobiDB-lite"/>
    </source>
</evidence>
<accession>A0ABQ9GV01</accession>
<reference evidence="2 3" key="1">
    <citation type="submission" date="2023-02" db="EMBL/GenBank/DDBJ databases">
        <title>LHISI_Scaffold_Assembly.</title>
        <authorList>
            <person name="Stuart O.P."/>
            <person name="Cleave R."/>
            <person name="Magrath M.J.L."/>
            <person name="Mikheyev A.S."/>
        </authorList>
    </citation>
    <scope>NUCLEOTIDE SEQUENCE [LARGE SCALE GENOMIC DNA]</scope>
    <source>
        <strain evidence="2">Daus_M_001</strain>
        <tissue evidence="2">Leg muscle</tissue>
    </source>
</reference>